<sequence>MPEHPRDTPGTRRAPVPRDMPDQQARPDEDPWDAAEARTRRAGGTEATSGRPGDRGGPVPDESLPDTDEAGAGRRGAPRAATVNPDHPAPDESPG</sequence>
<keyword evidence="3" id="KW-1185">Reference proteome</keyword>
<organism evidence="2 3">
    <name type="scientific">Streptomyces thermoviolaceus subsp. thermoviolaceus</name>
    <dbReference type="NCBI Taxonomy" id="66860"/>
    <lineage>
        <taxon>Bacteria</taxon>
        <taxon>Bacillati</taxon>
        <taxon>Actinomycetota</taxon>
        <taxon>Actinomycetes</taxon>
        <taxon>Kitasatosporales</taxon>
        <taxon>Streptomycetaceae</taxon>
        <taxon>Streptomyces</taxon>
    </lineage>
</organism>
<evidence type="ECO:0000313" key="3">
    <source>
        <dbReference type="Proteomes" id="UP000635996"/>
    </source>
</evidence>
<dbReference type="EMBL" id="JAATEL010000003">
    <property type="protein sequence ID" value="NJP13511.1"/>
    <property type="molecule type" value="Genomic_DNA"/>
</dbReference>
<feature type="compositionally biased region" description="Low complexity" evidence="1">
    <location>
        <begin position="42"/>
        <end position="61"/>
    </location>
</feature>
<dbReference type="Proteomes" id="UP000635996">
    <property type="component" value="Unassembled WGS sequence"/>
</dbReference>
<evidence type="ECO:0000256" key="1">
    <source>
        <dbReference type="SAM" id="MobiDB-lite"/>
    </source>
</evidence>
<feature type="compositionally biased region" description="Basic and acidic residues" evidence="1">
    <location>
        <begin position="1"/>
        <end position="10"/>
    </location>
</feature>
<evidence type="ECO:0000313" key="2">
    <source>
        <dbReference type="EMBL" id="NJP13511.1"/>
    </source>
</evidence>
<accession>A0ABX0YLV9</accession>
<name>A0ABX0YLV9_STRTL</name>
<reference evidence="2 3" key="1">
    <citation type="submission" date="2020-03" db="EMBL/GenBank/DDBJ databases">
        <title>WGS of actinomycetes isolated from Thailand.</title>
        <authorList>
            <person name="Thawai C."/>
        </authorList>
    </citation>
    <scope>NUCLEOTIDE SEQUENCE [LARGE SCALE GENOMIC DNA]</scope>
    <source>
        <strain evidence="2 3">NBRC 13905</strain>
    </source>
</reference>
<feature type="region of interest" description="Disordered" evidence="1">
    <location>
        <begin position="1"/>
        <end position="95"/>
    </location>
</feature>
<protein>
    <submittedName>
        <fullName evidence="2">Uncharacterized protein</fullName>
    </submittedName>
</protein>
<dbReference type="RefSeq" id="WP_125497700.1">
    <property type="nucleotide sequence ID" value="NZ_BMVZ01000001.1"/>
</dbReference>
<proteinExistence type="predicted"/>
<feature type="compositionally biased region" description="Basic and acidic residues" evidence="1">
    <location>
        <begin position="19"/>
        <end position="39"/>
    </location>
</feature>
<comment type="caution">
    <text evidence="2">The sequence shown here is derived from an EMBL/GenBank/DDBJ whole genome shotgun (WGS) entry which is preliminary data.</text>
</comment>
<gene>
    <name evidence="2" type="ORF">HCJ95_04195</name>
</gene>